<dbReference type="Proteomes" id="UP001140949">
    <property type="component" value="Unassembled WGS sequence"/>
</dbReference>
<evidence type="ECO:0000313" key="2">
    <source>
        <dbReference type="EMBL" id="KAJ6803404.1"/>
    </source>
</evidence>
<reference evidence="2" key="2">
    <citation type="submission" date="2023-04" db="EMBL/GenBank/DDBJ databases">
        <authorList>
            <person name="Bruccoleri R.E."/>
            <person name="Oakeley E.J."/>
            <person name="Faust A.-M."/>
            <person name="Dessus-Babus S."/>
            <person name="Altorfer M."/>
            <person name="Burckhardt D."/>
            <person name="Oertli M."/>
            <person name="Naumann U."/>
            <person name="Petersen F."/>
            <person name="Wong J."/>
        </authorList>
    </citation>
    <scope>NUCLEOTIDE SEQUENCE</scope>
    <source>
        <strain evidence="2">GSM-AAB239-AS_SAM_17_03QT</strain>
        <tissue evidence="2">Leaf</tissue>
    </source>
</reference>
<name>A0AAX6EHA6_IRIPA</name>
<dbReference type="EMBL" id="JANAVB010036615">
    <property type="protein sequence ID" value="KAJ6803404.1"/>
    <property type="molecule type" value="Genomic_DNA"/>
</dbReference>
<keyword evidence="3" id="KW-1185">Reference proteome</keyword>
<comment type="caution">
    <text evidence="2">The sequence shown here is derived from an EMBL/GenBank/DDBJ whole genome shotgun (WGS) entry which is preliminary data.</text>
</comment>
<evidence type="ECO:0000256" key="1">
    <source>
        <dbReference type="SAM" id="MobiDB-lite"/>
    </source>
</evidence>
<organism evidence="2 3">
    <name type="scientific">Iris pallida</name>
    <name type="common">Sweet iris</name>
    <dbReference type="NCBI Taxonomy" id="29817"/>
    <lineage>
        <taxon>Eukaryota</taxon>
        <taxon>Viridiplantae</taxon>
        <taxon>Streptophyta</taxon>
        <taxon>Embryophyta</taxon>
        <taxon>Tracheophyta</taxon>
        <taxon>Spermatophyta</taxon>
        <taxon>Magnoliopsida</taxon>
        <taxon>Liliopsida</taxon>
        <taxon>Asparagales</taxon>
        <taxon>Iridaceae</taxon>
        <taxon>Iridoideae</taxon>
        <taxon>Irideae</taxon>
        <taxon>Iris</taxon>
    </lineage>
</organism>
<dbReference type="AlphaFoldDB" id="A0AAX6EHA6"/>
<gene>
    <name evidence="2" type="ORF">M6B38_108320</name>
</gene>
<feature type="region of interest" description="Disordered" evidence="1">
    <location>
        <begin position="84"/>
        <end position="105"/>
    </location>
</feature>
<evidence type="ECO:0000313" key="3">
    <source>
        <dbReference type="Proteomes" id="UP001140949"/>
    </source>
</evidence>
<reference evidence="2" key="1">
    <citation type="journal article" date="2023" name="GigaByte">
        <title>Genome assembly of the bearded iris, Iris pallida Lam.</title>
        <authorList>
            <person name="Bruccoleri R.E."/>
            <person name="Oakeley E.J."/>
            <person name="Faust A.M.E."/>
            <person name="Altorfer M."/>
            <person name="Dessus-Babus S."/>
            <person name="Burckhardt D."/>
            <person name="Oertli M."/>
            <person name="Naumann U."/>
            <person name="Petersen F."/>
            <person name="Wong J."/>
        </authorList>
    </citation>
    <scope>NUCLEOTIDE SEQUENCE</scope>
    <source>
        <strain evidence="2">GSM-AAB239-AS_SAM_17_03QT</strain>
    </source>
</reference>
<protein>
    <submittedName>
        <fullName evidence="2">Leucine-rich repeat extensin-like protein 7</fullName>
    </submittedName>
</protein>
<sequence length="105" mass="11811">MLLPSIHHHHRATTPPATITKTQKPVPCPDPCVRVQTSYSISHYSYIKHFRVRNTRHAIPSHHQQITTYLVVDAARPAALLNGQRLDEHRSLRPADQPSAPLCGV</sequence>
<feature type="compositionally biased region" description="Basic residues" evidence="1">
    <location>
        <begin position="1"/>
        <end position="12"/>
    </location>
</feature>
<accession>A0AAX6EHA6</accession>
<feature type="region of interest" description="Disordered" evidence="1">
    <location>
        <begin position="1"/>
        <end position="24"/>
    </location>
</feature>
<proteinExistence type="predicted"/>